<evidence type="ECO:0000256" key="10">
    <source>
        <dbReference type="ARBA" id="ARBA00023209"/>
    </source>
</evidence>
<name>A0ABS2NPV1_9FIRM</name>
<dbReference type="SMART" id="SM00155">
    <property type="entry name" value="PLDc"/>
    <property type="match status" value="2"/>
</dbReference>
<proteinExistence type="inferred from homology"/>
<comment type="catalytic activity">
    <reaction evidence="12">
        <text>2 a 1,2-diacyl-sn-glycero-3-phospho-(1'-sn-glycerol) = a cardiolipin + glycerol</text>
        <dbReference type="Rhea" id="RHEA:31451"/>
        <dbReference type="ChEBI" id="CHEBI:17754"/>
        <dbReference type="ChEBI" id="CHEBI:62237"/>
        <dbReference type="ChEBI" id="CHEBI:64716"/>
    </reaction>
</comment>
<keyword evidence="10 12" id="KW-0594">Phospholipid biosynthesis</keyword>
<comment type="subcellular location">
    <subcellularLocation>
        <location evidence="1 12">Cell membrane</location>
        <topology evidence="1 12">Multi-pass membrane protein</topology>
    </subcellularLocation>
</comment>
<feature type="active site" evidence="12">
    <location>
        <position position="223"/>
    </location>
</feature>
<keyword evidence="7 12" id="KW-1133">Transmembrane helix</keyword>
<evidence type="ECO:0000313" key="15">
    <source>
        <dbReference type="EMBL" id="MBM7614978.1"/>
    </source>
</evidence>
<dbReference type="NCBIfam" id="TIGR04265">
    <property type="entry name" value="bac_cardiolipin"/>
    <property type="match status" value="1"/>
</dbReference>
<evidence type="ECO:0000256" key="3">
    <source>
        <dbReference type="ARBA" id="ARBA00022516"/>
    </source>
</evidence>
<feature type="domain" description="PLD phosphodiesterase" evidence="14">
    <location>
        <begin position="392"/>
        <end position="419"/>
    </location>
</feature>
<reference evidence="15 16" key="1">
    <citation type="submission" date="2021-01" db="EMBL/GenBank/DDBJ databases">
        <title>Genomic Encyclopedia of Type Strains, Phase IV (KMG-IV): sequencing the most valuable type-strain genomes for metagenomic binning, comparative biology and taxonomic classification.</title>
        <authorList>
            <person name="Goeker M."/>
        </authorList>
    </citation>
    <scope>NUCLEOTIDE SEQUENCE [LARGE SCALE GENOMIC DNA]</scope>
    <source>
        <strain evidence="15 16">DSM 25890</strain>
    </source>
</reference>
<dbReference type="HAMAP" id="MF_01916">
    <property type="entry name" value="Cardiolipin_synth_Cls"/>
    <property type="match status" value="1"/>
</dbReference>
<comment type="caution">
    <text evidence="15">The sequence shown here is derived from an EMBL/GenBank/DDBJ whole genome shotgun (WGS) entry which is preliminary data.</text>
</comment>
<dbReference type="EMBL" id="JAFBEE010000008">
    <property type="protein sequence ID" value="MBM7614978.1"/>
    <property type="molecule type" value="Genomic_DNA"/>
</dbReference>
<gene>
    <name evidence="15" type="ORF">JOC73_001540</name>
</gene>
<dbReference type="PANTHER" id="PTHR21248">
    <property type="entry name" value="CARDIOLIPIN SYNTHASE"/>
    <property type="match status" value="1"/>
</dbReference>
<keyword evidence="3 12" id="KW-0444">Lipid biosynthesis</keyword>
<evidence type="ECO:0000256" key="12">
    <source>
        <dbReference type="HAMAP-Rule" id="MF_01916"/>
    </source>
</evidence>
<evidence type="ECO:0000256" key="2">
    <source>
        <dbReference type="ARBA" id="ARBA00022475"/>
    </source>
</evidence>
<evidence type="ECO:0000256" key="6">
    <source>
        <dbReference type="ARBA" id="ARBA00022737"/>
    </source>
</evidence>
<dbReference type="Pfam" id="PF13396">
    <property type="entry name" value="PLDc_N"/>
    <property type="match status" value="1"/>
</dbReference>
<evidence type="ECO:0000256" key="7">
    <source>
        <dbReference type="ARBA" id="ARBA00022989"/>
    </source>
</evidence>
<dbReference type="CDD" id="cd09112">
    <property type="entry name" value="PLDc_CLS_2"/>
    <property type="match status" value="1"/>
</dbReference>
<evidence type="ECO:0000256" key="8">
    <source>
        <dbReference type="ARBA" id="ARBA00023098"/>
    </source>
</evidence>
<keyword evidence="9 12" id="KW-0472">Membrane</keyword>
<feature type="active site" evidence="12">
    <location>
        <position position="404"/>
    </location>
</feature>
<dbReference type="Proteomes" id="UP001314796">
    <property type="component" value="Unassembled WGS sequence"/>
</dbReference>
<dbReference type="SUPFAM" id="SSF56024">
    <property type="entry name" value="Phospholipase D/nuclease"/>
    <property type="match status" value="2"/>
</dbReference>
<comment type="similarity">
    <text evidence="12">Belongs to the phospholipase D family. Cardiolipin synthase subfamily.</text>
</comment>
<keyword evidence="4 12" id="KW-0808">Transferase</keyword>
<evidence type="ECO:0000256" key="5">
    <source>
        <dbReference type="ARBA" id="ARBA00022692"/>
    </source>
</evidence>
<evidence type="ECO:0000256" key="9">
    <source>
        <dbReference type="ARBA" id="ARBA00023136"/>
    </source>
</evidence>
<feature type="transmembrane region" description="Helical" evidence="12">
    <location>
        <begin position="33"/>
        <end position="53"/>
    </location>
</feature>
<dbReference type="Gene3D" id="3.30.870.10">
    <property type="entry name" value="Endonuclease Chain A"/>
    <property type="match status" value="2"/>
</dbReference>
<dbReference type="Pfam" id="PF13091">
    <property type="entry name" value="PLDc_2"/>
    <property type="match status" value="2"/>
</dbReference>
<dbReference type="GO" id="GO:0016740">
    <property type="term" value="F:transferase activity"/>
    <property type="evidence" value="ECO:0007669"/>
    <property type="project" value="UniProtKB-KW"/>
</dbReference>
<evidence type="ECO:0000259" key="14">
    <source>
        <dbReference type="PROSITE" id="PS50035"/>
    </source>
</evidence>
<evidence type="ECO:0000256" key="13">
    <source>
        <dbReference type="NCBIfam" id="TIGR04265"/>
    </source>
</evidence>
<feature type="active site" evidence="12">
    <location>
        <position position="397"/>
    </location>
</feature>
<evidence type="ECO:0000313" key="16">
    <source>
        <dbReference type="Proteomes" id="UP001314796"/>
    </source>
</evidence>
<feature type="active site" evidence="12">
    <location>
        <position position="228"/>
    </location>
</feature>
<keyword evidence="5 12" id="KW-0812">Transmembrane</keyword>
<keyword evidence="6" id="KW-0677">Repeat</keyword>
<comment type="function">
    <text evidence="12">Catalyzes the reversible phosphatidyl group transfer from one phosphatidylglycerol molecule to another to form cardiolipin (CL) (diphosphatidylglycerol) and glycerol.</text>
</comment>
<evidence type="ECO:0000256" key="1">
    <source>
        <dbReference type="ARBA" id="ARBA00004651"/>
    </source>
</evidence>
<evidence type="ECO:0000256" key="11">
    <source>
        <dbReference type="ARBA" id="ARBA00023264"/>
    </source>
</evidence>
<evidence type="ECO:0000256" key="4">
    <source>
        <dbReference type="ARBA" id="ARBA00022679"/>
    </source>
</evidence>
<dbReference type="PROSITE" id="PS50035">
    <property type="entry name" value="PLD"/>
    <property type="match status" value="2"/>
</dbReference>
<keyword evidence="8 12" id="KW-0443">Lipid metabolism</keyword>
<keyword evidence="16" id="KW-1185">Reference proteome</keyword>
<keyword evidence="11 12" id="KW-1208">Phospholipid metabolism</keyword>
<dbReference type="InterPro" id="IPR001736">
    <property type="entry name" value="PLipase_D/transphosphatidylase"/>
</dbReference>
<dbReference type="InterPro" id="IPR030874">
    <property type="entry name" value="Cardiolipin_synth_Firmi"/>
</dbReference>
<protein>
    <recommendedName>
        <fullName evidence="12 13">Cardiolipin synthase</fullName>
        <shortName evidence="12">CL synthase</shortName>
        <ecNumber evidence="12 13">2.7.8.-</ecNumber>
    </recommendedName>
</protein>
<feature type="active site" evidence="12">
    <location>
        <position position="399"/>
    </location>
</feature>
<accession>A0ABS2NPV1</accession>
<dbReference type="EC" id="2.7.8.-" evidence="12 13"/>
<keyword evidence="2 12" id="KW-1003">Cell membrane</keyword>
<sequence>MSLLNGFTIFFTILTISISVMILMENRSPSRTVAWLLVLILLPVIGIFLYLYIGQNHKKKRTFIKKSQQDYRILSQLLKEQASFTKNSDFFLENITGIKSKVIPLLMKNTNSPITVNNESKILQNGKITYEAMLESISLAEDHIHMEYFIIKDSGIGRRIRDALIEAANRGVKVRVLYDAVGSWRLNNEFLTPLKEAGVRIEAFLPVSIPLFGHRLNYRNHRKNLIVDGTTGFLGGINIGDEYLGMDKKLGFWRDTHLQIKGEVVYVMQAIFLMDWFFVTGEVIDDPIYFPRQGYCGTQMIQVASSGPDSQWEAIHQAYFTAIAAAKNKVYITTPYLIPDESILIALKTAALRGVDVRIIVPSHPDHRTVFWASRSHFRELLQAGVKIYEYKKGFIHGKVMLVDDDFVSIGTANVDIRSFHLNFEINAFIYDKETSEKMMFYFIDDFRHSREITLEEYHHRPYMERIKESVARLFSPIL</sequence>
<dbReference type="PANTHER" id="PTHR21248:SF22">
    <property type="entry name" value="PHOSPHOLIPASE D"/>
    <property type="match status" value="1"/>
</dbReference>
<dbReference type="CDD" id="cd09110">
    <property type="entry name" value="PLDc_CLS_1"/>
    <property type="match status" value="1"/>
</dbReference>
<dbReference type="InterPro" id="IPR027379">
    <property type="entry name" value="CLS_N"/>
</dbReference>
<dbReference type="InterPro" id="IPR025202">
    <property type="entry name" value="PLD-like_dom"/>
</dbReference>
<feature type="active site" evidence="12">
    <location>
        <position position="221"/>
    </location>
</feature>
<feature type="domain" description="PLD phosphodiesterase" evidence="14">
    <location>
        <begin position="216"/>
        <end position="243"/>
    </location>
</feature>
<dbReference type="InterPro" id="IPR022924">
    <property type="entry name" value="Cardiolipin_synthase"/>
</dbReference>
<feature type="transmembrane region" description="Helical" evidence="12">
    <location>
        <begin position="6"/>
        <end position="24"/>
    </location>
</feature>
<organism evidence="15 16">
    <name type="scientific">Alkaliphilus hydrothermalis</name>
    <dbReference type="NCBI Taxonomy" id="1482730"/>
    <lineage>
        <taxon>Bacteria</taxon>
        <taxon>Bacillati</taxon>
        <taxon>Bacillota</taxon>
        <taxon>Clostridia</taxon>
        <taxon>Peptostreptococcales</taxon>
        <taxon>Natronincolaceae</taxon>
        <taxon>Alkaliphilus</taxon>
    </lineage>
</organism>